<proteinExistence type="predicted"/>
<sequence length="339" mass="36201">MGAQAYEHAIRSRARAALADAPEQWVVHDVVARSLRSPLEGNRRLPMGWLFGASPAARRALGRAIYPRGSVVHRMDLILPPPPGPDVVTLHDVVAWEFDDESDPVQAAPEELRRADAVVCVSQFTAERAETFLGVTDPVVVPNGVSQDYFEAAPLAADVLESLGLRTPYLLYAGGSARRKNLPALAEAWRLVSQRRPEWQLALAGPTNPERQSLFAGAPRVVHLGRLADELMAPLMAGAGAAVVPSLYEGFGLPALEAMAARVPLVASNRSSLPEVVADGGTLVDPTPEALAEGIEFVTSGDAGLRLVVERGRARAAEFTWEQSAAGHAKVWRQVAGAS</sequence>
<dbReference type="SUPFAM" id="SSF53756">
    <property type="entry name" value="UDP-Glycosyltransferase/glycogen phosphorylase"/>
    <property type="match status" value="1"/>
</dbReference>
<dbReference type="Pfam" id="PF13439">
    <property type="entry name" value="Glyco_transf_4"/>
    <property type="match status" value="1"/>
</dbReference>
<dbReference type="EMBL" id="CP041616">
    <property type="protein sequence ID" value="QDO90187.1"/>
    <property type="molecule type" value="Genomic_DNA"/>
</dbReference>
<evidence type="ECO:0000256" key="2">
    <source>
        <dbReference type="ARBA" id="ARBA00022679"/>
    </source>
</evidence>
<organism evidence="4 5">
    <name type="scientific">Ornithinimicrobium ciconiae</name>
    <dbReference type="NCBI Taxonomy" id="2594265"/>
    <lineage>
        <taxon>Bacteria</taxon>
        <taxon>Bacillati</taxon>
        <taxon>Actinomycetota</taxon>
        <taxon>Actinomycetes</taxon>
        <taxon>Micrococcales</taxon>
        <taxon>Ornithinimicrobiaceae</taxon>
        <taxon>Ornithinimicrobium</taxon>
    </lineage>
</organism>
<dbReference type="OrthoDB" id="9801609at2"/>
<evidence type="ECO:0000256" key="1">
    <source>
        <dbReference type="ARBA" id="ARBA00022676"/>
    </source>
</evidence>
<dbReference type="KEGG" id="orz:FNH13_02990"/>
<dbReference type="Pfam" id="PF13692">
    <property type="entry name" value="Glyco_trans_1_4"/>
    <property type="match status" value="1"/>
</dbReference>
<dbReference type="PANTHER" id="PTHR46401">
    <property type="entry name" value="GLYCOSYLTRANSFERASE WBBK-RELATED"/>
    <property type="match status" value="1"/>
</dbReference>
<gene>
    <name evidence="4" type="ORF">FNH13_02990</name>
</gene>
<accession>A0A516GF85</accession>
<keyword evidence="1" id="KW-0328">Glycosyltransferase</keyword>
<keyword evidence="2 4" id="KW-0808">Transferase</keyword>
<reference evidence="4 5" key="1">
    <citation type="submission" date="2019-07" db="EMBL/GenBank/DDBJ databases">
        <title>complete genome sequencing of Ornithinimicrobium sp. H23M54.</title>
        <authorList>
            <person name="Bae J.-W."/>
            <person name="Lee S.-Y."/>
        </authorList>
    </citation>
    <scope>NUCLEOTIDE SEQUENCE [LARGE SCALE GENOMIC DNA]</scope>
    <source>
        <strain evidence="4 5">H23M54</strain>
    </source>
</reference>
<keyword evidence="5" id="KW-1185">Reference proteome</keyword>
<dbReference type="GO" id="GO:0016757">
    <property type="term" value="F:glycosyltransferase activity"/>
    <property type="evidence" value="ECO:0007669"/>
    <property type="project" value="UniProtKB-KW"/>
</dbReference>
<dbReference type="PANTHER" id="PTHR46401:SF2">
    <property type="entry name" value="GLYCOSYLTRANSFERASE WBBK-RELATED"/>
    <property type="match status" value="1"/>
</dbReference>
<evidence type="ECO:0000313" key="4">
    <source>
        <dbReference type="EMBL" id="QDO90187.1"/>
    </source>
</evidence>
<dbReference type="Proteomes" id="UP000315395">
    <property type="component" value="Chromosome"/>
</dbReference>
<dbReference type="AlphaFoldDB" id="A0A516GF85"/>
<dbReference type="CDD" id="cd03809">
    <property type="entry name" value="GT4_MtfB-like"/>
    <property type="match status" value="1"/>
</dbReference>
<evidence type="ECO:0000259" key="3">
    <source>
        <dbReference type="Pfam" id="PF13439"/>
    </source>
</evidence>
<protein>
    <submittedName>
        <fullName evidence="4">Glycosyltransferase family 4 protein</fullName>
    </submittedName>
</protein>
<evidence type="ECO:0000313" key="5">
    <source>
        <dbReference type="Proteomes" id="UP000315395"/>
    </source>
</evidence>
<dbReference type="GO" id="GO:0009103">
    <property type="term" value="P:lipopolysaccharide biosynthetic process"/>
    <property type="evidence" value="ECO:0007669"/>
    <property type="project" value="TreeGrafter"/>
</dbReference>
<feature type="domain" description="Glycosyltransferase subfamily 4-like N-terminal" evidence="3">
    <location>
        <begin position="83"/>
        <end position="146"/>
    </location>
</feature>
<dbReference type="InterPro" id="IPR028098">
    <property type="entry name" value="Glyco_trans_4-like_N"/>
</dbReference>
<dbReference type="Gene3D" id="3.40.50.2000">
    <property type="entry name" value="Glycogen Phosphorylase B"/>
    <property type="match status" value="2"/>
</dbReference>
<name>A0A516GF85_9MICO</name>